<protein>
    <submittedName>
        <fullName evidence="1">Uncharacterized protein</fullName>
    </submittedName>
</protein>
<dbReference type="EMBL" id="JBBWWQ010000019">
    <property type="protein sequence ID" value="KAK8919413.1"/>
    <property type="molecule type" value="Genomic_DNA"/>
</dbReference>
<dbReference type="Proteomes" id="UP001418222">
    <property type="component" value="Unassembled WGS sequence"/>
</dbReference>
<evidence type="ECO:0000313" key="2">
    <source>
        <dbReference type="Proteomes" id="UP001418222"/>
    </source>
</evidence>
<dbReference type="AlphaFoldDB" id="A0AAP0FWM4"/>
<reference evidence="1 2" key="1">
    <citation type="journal article" date="2022" name="Nat. Plants">
        <title>Genomes of leafy and leafless Platanthera orchids illuminate the evolution of mycoheterotrophy.</title>
        <authorList>
            <person name="Li M.H."/>
            <person name="Liu K.W."/>
            <person name="Li Z."/>
            <person name="Lu H.C."/>
            <person name="Ye Q.L."/>
            <person name="Zhang D."/>
            <person name="Wang J.Y."/>
            <person name="Li Y.F."/>
            <person name="Zhong Z.M."/>
            <person name="Liu X."/>
            <person name="Yu X."/>
            <person name="Liu D.K."/>
            <person name="Tu X.D."/>
            <person name="Liu B."/>
            <person name="Hao Y."/>
            <person name="Liao X.Y."/>
            <person name="Jiang Y.T."/>
            <person name="Sun W.H."/>
            <person name="Chen J."/>
            <person name="Chen Y.Q."/>
            <person name="Ai Y."/>
            <person name="Zhai J.W."/>
            <person name="Wu S.S."/>
            <person name="Zhou Z."/>
            <person name="Hsiao Y.Y."/>
            <person name="Wu W.L."/>
            <person name="Chen Y.Y."/>
            <person name="Lin Y.F."/>
            <person name="Hsu J.L."/>
            <person name="Li C.Y."/>
            <person name="Wang Z.W."/>
            <person name="Zhao X."/>
            <person name="Zhong W.Y."/>
            <person name="Ma X.K."/>
            <person name="Ma L."/>
            <person name="Huang J."/>
            <person name="Chen G.Z."/>
            <person name="Huang M.Z."/>
            <person name="Huang L."/>
            <person name="Peng D.H."/>
            <person name="Luo Y.B."/>
            <person name="Zou S.Q."/>
            <person name="Chen S.P."/>
            <person name="Lan S."/>
            <person name="Tsai W.C."/>
            <person name="Van de Peer Y."/>
            <person name="Liu Z.J."/>
        </authorList>
    </citation>
    <scope>NUCLEOTIDE SEQUENCE [LARGE SCALE GENOMIC DNA]</scope>
    <source>
        <strain evidence="1">Lor287</strain>
    </source>
</reference>
<name>A0AAP0FWM4_9ASPA</name>
<gene>
    <name evidence="1" type="ORF">KSP39_PZI021970</name>
</gene>
<organism evidence="1 2">
    <name type="scientific">Platanthera zijinensis</name>
    <dbReference type="NCBI Taxonomy" id="2320716"/>
    <lineage>
        <taxon>Eukaryota</taxon>
        <taxon>Viridiplantae</taxon>
        <taxon>Streptophyta</taxon>
        <taxon>Embryophyta</taxon>
        <taxon>Tracheophyta</taxon>
        <taxon>Spermatophyta</taxon>
        <taxon>Magnoliopsida</taxon>
        <taxon>Liliopsida</taxon>
        <taxon>Asparagales</taxon>
        <taxon>Orchidaceae</taxon>
        <taxon>Orchidoideae</taxon>
        <taxon>Orchideae</taxon>
        <taxon>Orchidinae</taxon>
        <taxon>Platanthera</taxon>
    </lineage>
</organism>
<sequence length="126" mass="15289">MRKILYQLYDETKDNELNFEELSKSERYRNMTFYYKIQISVINDALKKVKNGKGGWVRRYTHRSMKMSRELKNFVAYMFFNKILKSKNMSDQCRKNILISLYNNKSDTQSCVNYREIKLMSHTLKL</sequence>
<evidence type="ECO:0000313" key="1">
    <source>
        <dbReference type="EMBL" id="KAK8919413.1"/>
    </source>
</evidence>
<comment type="caution">
    <text evidence="1">The sequence shown here is derived from an EMBL/GenBank/DDBJ whole genome shotgun (WGS) entry which is preliminary data.</text>
</comment>
<proteinExistence type="predicted"/>
<keyword evidence="2" id="KW-1185">Reference proteome</keyword>
<accession>A0AAP0FWM4</accession>